<feature type="domain" description="DUF7507" evidence="3">
    <location>
        <begin position="45"/>
        <end position="148"/>
    </location>
</feature>
<feature type="compositionally biased region" description="Acidic residues" evidence="1">
    <location>
        <begin position="1071"/>
        <end position="1080"/>
    </location>
</feature>
<dbReference type="PROSITE" id="PS00018">
    <property type="entry name" value="EF_HAND_1"/>
    <property type="match status" value="1"/>
</dbReference>
<feature type="domain" description="DUF7507" evidence="3">
    <location>
        <begin position="421"/>
        <end position="525"/>
    </location>
</feature>
<proteinExistence type="predicted"/>
<reference evidence="5" key="1">
    <citation type="journal article" date="2019" name="Int. J. Syst. Evol. Microbiol.">
        <title>The Global Catalogue of Microorganisms (GCM) 10K type strain sequencing project: providing services to taxonomists for standard genome sequencing and annotation.</title>
        <authorList>
            <consortium name="The Broad Institute Genomics Platform"/>
            <consortium name="The Broad Institute Genome Sequencing Center for Infectious Disease"/>
            <person name="Wu L."/>
            <person name="Ma J."/>
        </authorList>
    </citation>
    <scope>NUCLEOTIDE SEQUENCE [LARGE SCALE GENOMIC DNA]</scope>
    <source>
        <strain evidence="5">CCUG 60523</strain>
    </source>
</reference>
<dbReference type="Pfam" id="PF13585">
    <property type="entry name" value="CHU_C"/>
    <property type="match status" value="1"/>
</dbReference>
<feature type="domain" description="DUF7507" evidence="3">
    <location>
        <begin position="873"/>
        <end position="967"/>
    </location>
</feature>
<dbReference type="InterPro" id="IPR001434">
    <property type="entry name" value="OmcB-like_DUF11"/>
</dbReference>
<dbReference type="NCBIfam" id="TIGR04131">
    <property type="entry name" value="Bac_Flav_CTERM"/>
    <property type="match status" value="1"/>
</dbReference>
<dbReference type="RefSeq" id="WP_377903510.1">
    <property type="nucleotide sequence ID" value="NZ_JBHRZS010000005.1"/>
</dbReference>
<accession>A0ABV8AR27</accession>
<protein>
    <submittedName>
        <fullName evidence="4">Gliding motility-associated C-terminal domain-containing protein</fullName>
    </submittedName>
</protein>
<evidence type="ECO:0000313" key="5">
    <source>
        <dbReference type="Proteomes" id="UP001595805"/>
    </source>
</evidence>
<dbReference type="InterPro" id="IPR026341">
    <property type="entry name" value="T9SS_type_B"/>
</dbReference>
<name>A0ABV8AR27_9BACT</name>
<dbReference type="InterPro" id="IPR047589">
    <property type="entry name" value="DUF11_rpt"/>
</dbReference>
<dbReference type="Pfam" id="PF24346">
    <property type="entry name" value="DUF7507"/>
    <property type="match status" value="10"/>
</dbReference>
<feature type="domain" description="DUF7507" evidence="3">
    <location>
        <begin position="553"/>
        <end position="646"/>
    </location>
</feature>
<feature type="domain" description="DUF7507" evidence="3">
    <location>
        <begin position="302"/>
        <end position="385"/>
    </location>
</feature>
<dbReference type="Proteomes" id="UP001595805">
    <property type="component" value="Unassembled WGS sequence"/>
</dbReference>
<sequence>YSASYAATQADINAGTALVNTATVDTNETDEASDDATTTITQDLALALVKSVEPSNLEDDCVEAQDELTYTFVVTNQGNVTLTSVAINEDSFSGTGTFGVITFQSSSMNSAEGTLKPGESATYTATYIITTDDVEVGVITNQALAEGFNGQVRVEDLSGTSIDTDDNTTYELCQRGEIKVIKTSDFRNGEEENCLEAVADETVITYTFTVTNEGNVPLSNIEVIDNLPGLSDIAFDGGDANNNSILDLTETWTYSATYTVTQNDIENGLIQNNVEVSADDSSEDKVTDTDSLTIPICQEQGVQITKSVISNDDQLLGTVSFEIAVTNTGNVTLFDLYVEDQETGDNWMIDELAPGEEWTEIVNVTITQELIDGKCYENTAIVEVREYFSEDQSPSDVTSQNEEYIVLLRDSSTAEACFTQTPSIALVKTAEVESGDDCIDTGDLITYTFTATNTGNVTLTSVSVEEFSFSGSGVLSAINFVSSSLGSDEGTLLPGESATYTATYEITLVDTGNGLISNQAVASGLIGETEVEDLSGDTVDTDNETLVELCQIPSIDIVKEANVSSVDAAGEVVTYTLTVTNTGNLILNSVRVTDPLTEYDNLLGQLVPGQVVSLETSYTVTQTDMDNGDVLNVATATGSAANQQVSDSDNEVVTVNRDPSISLDKQVDLESVSRAGIVLNYTLAVTNTGNVTLSSGNLVDPKTGLSLPDITLAVGETKTFTTTYTVTIEDILSGAPILNIANVEAIDALSGTPVRARSEAVVNLILTPEIEIVKVADKQEVSAAGEVINYTLTVTNKGTAPLFNVVVEDPLTGLNQNIGLMLPNAVQVIESEYVTTQSDIDNGSIINVAKATGTFNQNEVSDQDDAIVEAIQSPSISIDKVADVAEVNLAGQVITYTLTVTNDGNTTLNSVQVTDPLTGYDNLFGQLVPGQVAILETTYTVTQEDIDSGEILNVATATGFSGETQVSDQDDARVEAEQSADIEIVITDNDAEITEEGEEINYTITVTNTGNVTLENVTIVDSQTGLVINVGTLKPGESKSVDTTYPVNQEDVDKGSVTNEATATGESPSAGDDDPTDTDEVTTPITQLPSLSINKTADVEVVGEEGEVITYTIVVTNDGNLTLTNIVVTDPLTGLEEIIDELVPGASVEFETSYTVTIADIAAQEPIVNVATVTAEDPRGEEEDIMAEDDEIVTIECIDDTLVTGIIFNPLTDQPLPNVPITLVPQGNTSGETLIVITDADGRYVFKDVVPGNYLIQVQDANLNAQGLFNFQKSSLAFRGVEVCAPVVEDFQYAPFDGIVLGDFVWYDLNQDGVQNEWFDANNDGQVTLNDLTAGPISISEWEWFDLNGDGRYDGPENEGELNKAGLAGNATPGQPGNIQVSGPLGFEENVIVGVLGYWRVRVGATEDDMFDDQGGALYGEYTAVITTDPVLTGSASRMEATGLVKNLPNNGGRMTDINGSRFEERCGFTTSETVSRTVSSENRVHFDMDFGKVCVQAEVQIIANDDDFGTRFISFGGLLGNILENDILDGVTDPDPDLVDFEFTDLDGVIGLLIDENGDLSLIPGVNEAREYTLRYTLRETAFPDNQDDAIVVFRLLNDQVDLGVTKTSFEAEIFEGDEFEYEIVITNGDTPATNVVVTDNLPTGVTYISNTVTENSTNAVVNDQVSGSAITWTIPALAPNASITIRVKVKAGEAGLITNTVVIGSDEDDTDESNNQADDVNNILPFHIPNVITPNNDGDNDTFEIQGLGKFASNEIVIINRFGDHVLEQEDYKNDWNAPGQVAGTYFYILKAVDSQGKLHEFKGWIQVIKGNN</sequence>
<evidence type="ECO:0000313" key="4">
    <source>
        <dbReference type="EMBL" id="MFC3879252.1"/>
    </source>
</evidence>
<comment type="caution">
    <text evidence="4">The sequence shown here is derived from an EMBL/GenBank/DDBJ whole genome shotgun (WGS) entry which is preliminary data.</text>
</comment>
<dbReference type="Pfam" id="PF01345">
    <property type="entry name" value="DUF11"/>
    <property type="match status" value="1"/>
</dbReference>
<dbReference type="PANTHER" id="PTHR34819">
    <property type="entry name" value="LARGE CYSTEINE-RICH PERIPLASMIC PROTEIN OMCB"/>
    <property type="match status" value="1"/>
</dbReference>
<feature type="domain" description="DUF7507" evidence="3">
    <location>
        <begin position="178"/>
        <end position="288"/>
    </location>
</feature>
<dbReference type="InterPro" id="IPR013783">
    <property type="entry name" value="Ig-like_fold"/>
</dbReference>
<keyword evidence="5" id="KW-1185">Reference proteome</keyword>
<feature type="domain" description="DUF7507" evidence="3">
    <location>
        <begin position="1089"/>
        <end position="1182"/>
    </location>
</feature>
<feature type="non-terminal residue" evidence="4">
    <location>
        <position position="1"/>
    </location>
</feature>
<organism evidence="4 5">
    <name type="scientific">Algoriphagus namhaensis</name>
    <dbReference type="NCBI Taxonomy" id="915353"/>
    <lineage>
        <taxon>Bacteria</taxon>
        <taxon>Pseudomonadati</taxon>
        <taxon>Bacteroidota</taxon>
        <taxon>Cytophagia</taxon>
        <taxon>Cytophagales</taxon>
        <taxon>Cyclobacteriaceae</taxon>
        <taxon>Algoriphagus</taxon>
    </lineage>
</organism>
<feature type="compositionally biased region" description="Polar residues" evidence="1">
    <location>
        <begin position="1056"/>
        <end position="1067"/>
    </location>
</feature>
<dbReference type="InterPro" id="IPR051172">
    <property type="entry name" value="Chlamydia_OmcB"/>
</dbReference>
<gene>
    <name evidence="4" type="ORF">ACFOSV_03650</name>
</gene>
<dbReference type="EMBL" id="JBHRZS010000005">
    <property type="protein sequence ID" value="MFC3879252.1"/>
    <property type="molecule type" value="Genomic_DNA"/>
</dbReference>
<dbReference type="InterPro" id="IPR018247">
    <property type="entry name" value="EF_Hand_1_Ca_BS"/>
</dbReference>
<evidence type="ECO:0000259" key="2">
    <source>
        <dbReference type="Pfam" id="PF01345"/>
    </source>
</evidence>
<feature type="domain" description="DUF7507" evidence="3">
    <location>
        <begin position="980"/>
        <end position="1070"/>
    </location>
</feature>
<feature type="region of interest" description="Disordered" evidence="1">
    <location>
        <begin position="1033"/>
        <end position="1085"/>
    </location>
</feature>
<evidence type="ECO:0000256" key="1">
    <source>
        <dbReference type="SAM" id="MobiDB-lite"/>
    </source>
</evidence>
<dbReference type="Gene3D" id="2.60.40.10">
    <property type="entry name" value="Immunoglobulins"/>
    <property type="match status" value="1"/>
</dbReference>
<dbReference type="Gene3D" id="2.60.40.1170">
    <property type="entry name" value="Mu homology domain, subdomain B"/>
    <property type="match status" value="1"/>
</dbReference>
<dbReference type="InterPro" id="IPR055354">
    <property type="entry name" value="DUF7507"/>
</dbReference>
<feature type="domain" description="DUF11" evidence="2">
    <location>
        <begin position="1603"/>
        <end position="1720"/>
    </location>
</feature>
<dbReference type="PANTHER" id="PTHR34819:SF3">
    <property type="entry name" value="CELL SURFACE PROTEIN"/>
    <property type="match status" value="1"/>
</dbReference>
<feature type="domain" description="DUF7507" evidence="3">
    <location>
        <begin position="767"/>
        <end position="860"/>
    </location>
</feature>
<evidence type="ECO:0000259" key="3">
    <source>
        <dbReference type="Pfam" id="PF24346"/>
    </source>
</evidence>
<feature type="domain" description="DUF7507" evidence="3">
    <location>
        <begin position="659"/>
        <end position="754"/>
    </location>
</feature>
<dbReference type="SUPFAM" id="SSF49478">
    <property type="entry name" value="Cna protein B-type domain"/>
    <property type="match status" value="1"/>
</dbReference>
<dbReference type="NCBIfam" id="TIGR01451">
    <property type="entry name" value="B_ant_repeat"/>
    <property type="match status" value="8"/>
</dbReference>